<dbReference type="Pfam" id="PF07179">
    <property type="entry name" value="SseB"/>
    <property type="match status" value="1"/>
</dbReference>
<sequence>MAFPENELEHALVAALGNPHAVPDLVEVLSRSPVWVPLPGGPGPGGSPGASGLNVPTTRIGDGRYVPVFSSDEQFRRAAGGMAGTLAPAWEFARGLPPDIGMVINPGGEVGIPLPPEAVLDVARARRPDPYAGPVTGGRVRMWVPDPREDPVEFVAKAAGELALVPVVRTARRALARVEQDAPMLFVAVEMDRYEPEDQVAATNALGRALGVAPVPWGVSIVLPDVAQDPVGEWLRDMVAPFYVRP</sequence>
<accession>A0A853A0S6</accession>
<name>A0A853A0S6_9ACTN</name>
<evidence type="ECO:0000313" key="3">
    <source>
        <dbReference type="EMBL" id="NYI06534.1"/>
    </source>
</evidence>
<dbReference type="EMBL" id="JACBZD010000001">
    <property type="protein sequence ID" value="NYI06534.1"/>
    <property type="molecule type" value="Genomic_DNA"/>
</dbReference>
<protein>
    <recommendedName>
        <fullName evidence="5">Enhanced serine sensitivity protein SseB</fullName>
    </recommendedName>
</protein>
<dbReference type="InterPro" id="IPR027945">
    <property type="entry name" value="SseB_C"/>
</dbReference>
<comment type="caution">
    <text evidence="3">The sequence shown here is derived from an EMBL/GenBank/DDBJ whole genome shotgun (WGS) entry which is preliminary data.</text>
</comment>
<dbReference type="Pfam" id="PF14581">
    <property type="entry name" value="SseB_C"/>
    <property type="match status" value="1"/>
</dbReference>
<evidence type="ECO:0008006" key="5">
    <source>
        <dbReference type="Google" id="ProtNLM"/>
    </source>
</evidence>
<dbReference type="AlphaFoldDB" id="A0A853A0S6"/>
<dbReference type="RefSeq" id="WP_179815100.1">
    <property type="nucleotide sequence ID" value="NZ_JACBZD010000001.1"/>
</dbReference>
<reference evidence="3 4" key="1">
    <citation type="submission" date="2020-07" db="EMBL/GenBank/DDBJ databases">
        <title>Sequencing the genomes of 1000 actinobacteria strains.</title>
        <authorList>
            <person name="Klenk H.-P."/>
        </authorList>
    </citation>
    <scope>NUCLEOTIDE SEQUENCE [LARGE SCALE GENOMIC DNA]</scope>
    <source>
        <strain evidence="3 4">DSM 42178</strain>
    </source>
</reference>
<keyword evidence="4" id="KW-1185">Reference proteome</keyword>
<dbReference type="Proteomes" id="UP000567795">
    <property type="component" value="Unassembled WGS sequence"/>
</dbReference>
<feature type="domain" description="SseB protein C-terminal" evidence="2">
    <location>
        <begin position="136"/>
        <end position="245"/>
    </location>
</feature>
<proteinExistence type="predicted"/>
<gene>
    <name evidence="3" type="ORF">FHU37_003477</name>
</gene>
<feature type="domain" description="SseB protein N-terminal" evidence="1">
    <location>
        <begin position="8"/>
        <end position="119"/>
    </location>
</feature>
<organism evidence="3 4">
    <name type="scientific">Allostreptomyces psammosilenae</name>
    <dbReference type="NCBI Taxonomy" id="1892865"/>
    <lineage>
        <taxon>Bacteria</taxon>
        <taxon>Bacillati</taxon>
        <taxon>Actinomycetota</taxon>
        <taxon>Actinomycetes</taxon>
        <taxon>Kitasatosporales</taxon>
        <taxon>Streptomycetaceae</taxon>
        <taxon>Allostreptomyces</taxon>
    </lineage>
</organism>
<evidence type="ECO:0000259" key="2">
    <source>
        <dbReference type="Pfam" id="PF14581"/>
    </source>
</evidence>
<evidence type="ECO:0000259" key="1">
    <source>
        <dbReference type="Pfam" id="PF07179"/>
    </source>
</evidence>
<evidence type="ECO:0000313" key="4">
    <source>
        <dbReference type="Proteomes" id="UP000567795"/>
    </source>
</evidence>
<dbReference type="InterPro" id="IPR009839">
    <property type="entry name" value="SseB_N"/>
</dbReference>